<evidence type="ECO:0000313" key="2">
    <source>
        <dbReference type="EMBL" id="KAL2631133.1"/>
    </source>
</evidence>
<accession>A0ABD1YKJ6</accession>
<evidence type="ECO:0000313" key="3">
    <source>
        <dbReference type="Proteomes" id="UP001605036"/>
    </source>
</evidence>
<dbReference type="AlphaFoldDB" id="A0ABD1YKJ6"/>
<dbReference type="Proteomes" id="UP001605036">
    <property type="component" value="Unassembled WGS sequence"/>
</dbReference>
<name>A0ABD1YKJ6_9MARC</name>
<gene>
    <name evidence="2" type="ORF">R1flu_015819</name>
</gene>
<organism evidence="2 3">
    <name type="scientific">Riccia fluitans</name>
    <dbReference type="NCBI Taxonomy" id="41844"/>
    <lineage>
        <taxon>Eukaryota</taxon>
        <taxon>Viridiplantae</taxon>
        <taxon>Streptophyta</taxon>
        <taxon>Embryophyta</taxon>
        <taxon>Marchantiophyta</taxon>
        <taxon>Marchantiopsida</taxon>
        <taxon>Marchantiidae</taxon>
        <taxon>Marchantiales</taxon>
        <taxon>Ricciaceae</taxon>
        <taxon>Riccia</taxon>
    </lineage>
</organism>
<dbReference type="EMBL" id="JBHFFA010000004">
    <property type="protein sequence ID" value="KAL2631133.1"/>
    <property type="molecule type" value="Genomic_DNA"/>
</dbReference>
<feature type="region of interest" description="Disordered" evidence="1">
    <location>
        <begin position="53"/>
        <end position="80"/>
    </location>
</feature>
<evidence type="ECO:0000256" key="1">
    <source>
        <dbReference type="SAM" id="MobiDB-lite"/>
    </source>
</evidence>
<comment type="caution">
    <text evidence="2">The sequence shown here is derived from an EMBL/GenBank/DDBJ whole genome shotgun (WGS) entry which is preliminary data.</text>
</comment>
<protein>
    <submittedName>
        <fullName evidence="2">Uncharacterized protein</fullName>
    </submittedName>
</protein>
<keyword evidence="3" id="KW-1185">Reference proteome</keyword>
<reference evidence="2 3" key="1">
    <citation type="submission" date="2024-09" db="EMBL/GenBank/DDBJ databases">
        <title>Chromosome-scale assembly of Riccia fluitans.</title>
        <authorList>
            <person name="Paukszto L."/>
            <person name="Sawicki J."/>
            <person name="Karawczyk K."/>
            <person name="Piernik-Szablinska J."/>
            <person name="Szczecinska M."/>
            <person name="Mazdziarz M."/>
        </authorList>
    </citation>
    <scope>NUCLEOTIDE SEQUENCE [LARGE SCALE GENOMIC DNA]</scope>
    <source>
        <strain evidence="2">Rf_01</strain>
        <tissue evidence="2">Aerial parts of the thallus</tissue>
    </source>
</reference>
<sequence>MSKRLRVPWMVVRMPISALNVAKLSMATIQGVEPPLVVCKRAKGETNIAVLAEPMEAKTGKGSKRSRPSPQKAQPGFNPDDVIFSQDDEGKYFTKGDVTMFNEEDANEIRKNLNELDQYFPLETFAARAHIMQLTDPLSIVVYCPCSQKHLKKIQKNMMETNDLPLAAVVVPYTMNHNGDREFLTFYSEAQLLEHIENKGLLMINFGLHSMKAAKNILQIVGDNDSHVLYNRAEQLRTRHV</sequence>
<proteinExistence type="predicted"/>